<dbReference type="InterPro" id="IPR049453">
    <property type="entry name" value="Memb_transporter_dom"/>
</dbReference>
<sequence length="1070" mass="118363">MAPGTTPSSPAVAHPVRHTSNDDTIPLSPQPRAALSRSRSRPRSRSSQDPAKSGCLKRFLDIVIASLARRFDAMSSSTKAALLRFIRWLDSPLGHGVLKCTLAYTIASLATFLRPLSNFLGTLDGKHVVATITVYFHPARSTGSMIEAVLIAVVAIAYAELVSILSMVVSVLVGSVMGLVTLAHVLVVILFIGGGFGFMGWVKQKMANPLVNVGSTLASLAIISVVTKENAVISNVFSNQKIVQVFKMLIMGITSTAAVNVLVWRVSARDLLRTSMAKATTSLGGMLSTISASFLKGVEEEQMSAEFTASSATYAVTYPQMLKNLREAKFEDYLLGRERIYVLQRSTVKAIETLARSIGGLRSAANTQLSLLKLAESDDVPPPLTRFLTVSSLGEFEGISPSSSSPRAAAHVSSRPNSPGQRPSSSAHDHDDGPTPSSLFKLFVDLIGPSMEALTQSLVLILRESPLGSVPNYEVPISDELRQSLTEALFQFNVARSDALRQVYNMIERQKSTSRRIQAGLEEVAAACGHFSFSLQTFGEEMQKYLDILDDLKFVNEHNKRSWRWILWWRKDDTEVQGRKMSSLPFETSPEAESLIKPIRKRDVPRGIPDSMVRRRDTYNWQASPNASKILSAISQSILRFVRKIARDDILFGLKVGIGASLWAMLAFLEDTRDFYNHYRGEWGLLSFMIVCSMTVGASNTTGWARFMGTFFGAFFSLFNWTVSQGNAAALIILGWLVAFWNFYLIVARGKAPLGRMTILAYNVSTLYAYSLSQRVDDDDDDEGGLHPIMMEIVKHRVISVTAGILWGLIVCRVIWPISARRKFKEGVSMLYLQMGLIWRRGPLAILLRSDCSESYLKSGEQVAMQRYANRLESLRQSAASEFELRGPFPMETYGRIMRSTNRILDSFYAMSLVAHRDRNLSAGERALLEYTATERAVLCDRICHVFQVLASSMMLEYPLTDAVPSVIGIRDRLLAKIFQFRKEHSTEAMRNLGFIPETEVENGESSHDAATAVTPSDSPVGAVVAEEKDYALLYAYTLVTGQVAQELKIAEKEIEKLFGVLSEESPLLV</sequence>
<evidence type="ECO:0000256" key="4">
    <source>
        <dbReference type="ARBA" id="ARBA00023136"/>
    </source>
</evidence>
<dbReference type="AlphaFoldDB" id="A0A0F9XX75"/>
<evidence type="ECO:0000256" key="5">
    <source>
        <dbReference type="SAM" id="MobiDB-lite"/>
    </source>
</evidence>
<dbReference type="GO" id="GO:0016020">
    <property type="term" value="C:membrane"/>
    <property type="evidence" value="ECO:0007669"/>
    <property type="project" value="UniProtKB-SubCell"/>
</dbReference>
<protein>
    <submittedName>
        <fullName evidence="8">60S ribosomal protein L19</fullName>
    </submittedName>
</protein>
<dbReference type="Pfam" id="PF13515">
    <property type="entry name" value="FUSC_2"/>
    <property type="match status" value="1"/>
</dbReference>
<feature type="transmembrane region" description="Helical" evidence="6">
    <location>
        <begin position="796"/>
        <end position="816"/>
    </location>
</feature>
<dbReference type="Proteomes" id="UP000034112">
    <property type="component" value="Unassembled WGS sequence"/>
</dbReference>
<dbReference type="OMA" id="INEHFRH"/>
<dbReference type="PANTHER" id="PTHR47804">
    <property type="entry name" value="60S RIBOSOMAL PROTEIN L19"/>
    <property type="match status" value="1"/>
</dbReference>
<evidence type="ECO:0000256" key="1">
    <source>
        <dbReference type="ARBA" id="ARBA00004141"/>
    </source>
</evidence>
<feature type="region of interest" description="Disordered" evidence="5">
    <location>
        <begin position="1"/>
        <end position="52"/>
    </location>
</feature>
<evidence type="ECO:0000313" key="9">
    <source>
        <dbReference type="Proteomes" id="UP000034112"/>
    </source>
</evidence>
<dbReference type="OrthoDB" id="68611at2759"/>
<evidence type="ECO:0000256" key="6">
    <source>
        <dbReference type="SAM" id="Phobius"/>
    </source>
</evidence>
<feature type="transmembrane region" description="Helical" evidence="6">
    <location>
        <begin position="179"/>
        <end position="202"/>
    </location>
</feature>
<feature type="transmembrane region" description="Helical" evidence="6">
    <location>
        <begin position="246"/>
        <end position="266"/>
    </location>
</feature>
<dbReference type="PANTHER" id="PTHR47804:SF1">
    <property type="entry name" value="DUF2421 DOMAIN-CONTAINING PROTEIN"/>
    <property type="match status" value="1"/>
</dbReference>
<reference evidence="9" key="1">
    <citation type="journal article" date="2015" name="Genome Announc.">
        <title>Draft whole-genome sequence of the biocontrol agent Trichoderma harzianum T6776.</title>
        <authorList>
            <person name="Baroncelli R."/>
            <person name="Piaggeschi G."/>
            <person name="Fiorini L."/>
            <person name="Bertolini E."/>
            <person name="Zapparata A."/>
            <person name="Pe M.E."/>
            <person name="Sarrocco S."/>
            <person name="Vannacci G."/>
        </authorList>
    </citation>
    <scope>NUCLEOTIDE SEQUENCE [LARGE SCALE GENOMIC DNA]</scope>
    <source>
        <strain evidence="9">T6776</strain>
    </source>
</reference>
<keyword evidence="3 6" id="KW-1133">Transmembrane helix</keyword>
<organism evidence="8 9">
    <name type="scientific">Trichoderma harzianum</name>
    <name type="common">Hypocrea lixii</name>
    <dbReference type="NCBI Taxonomy" id="5544"/>
    <lineage>
        <taxon>Eukaryota</taxon>
        <taxon>Fungi</taxon>
        <taxon>Dikarya</taxon>
        <taxon>Ascomycota</taxon>
        <taxon>Pezizomycotina</taxon>
        <taxon>Sordariomycetes</taxon>
        <taxon>Hypocreomycetidae</taxon>
        <taxon>Hypocreales</taxon>
        <taxon>Hypocreaceae</taxon>
        <taxon>Trichoderma</taxon>
    </lineage>
</organism>
<dbReference type="EMBL" id="JOKZ01000071">
    <property type="protein sequence ID" value="KKP04633.1"/>
    <property type="molecule type" value="Genomic_DNA"/>
</dbReference>
<keyword evidence="2 6" id="KW-0812">Transmembrane</keyword>
<accession>A0A0F9XX75</accession>
<evidence type="ECO:0000256" key="3">
    <source>
        <dbReference type="ARBA" id="ARBA00022989"/>
    </source>
</evidence>
<feature type="transmembrane region" description="Helical" evidence="6">
    <location>
        <begin position="148"/>
        <end position="173"/>
    </location>
</feature>
<feature type="transmembrane region" description="Helical" evidence="6">
    <location>
        <begin position="729"/>
        <end position="747"/>
    </location>
</feature>
<feature type="transmembrane region" description="Helical" evidence="6">
    <location>
        <begin position="681"/>
        <end position="698"/>
    </location>
</feature>
<evidence type="ECO:0000256" key="2">
    <source>
        <dbReference type="ARBA" id="ARBA00022692"/>
    </source>
</evidence>
<feature type="region of interest" description="Disordered" evidence="5">
    <location>
        <begin position="399"/>
        <end position="434"/>
    </location>
</feature>
<feature type="transmembrane region" description="Helical" evidence="6">
    <location>
        <begin position="209"/>
        <end position="226"/>
    </location>
</feature>
<comment type="caution">
    <text evidence="8">The sequence shown here is derived from an EMBL/GenBank/DDBJ whole genome shotgun (WGS) entry which is preliminary data.</text>
</comment>
<evidence type="ECO:0000313" key="8">
    <source>
        <dbReference type="EMBL" id="KKP04633.1"/>
    </source>
</evidence>
<gene>
    <name evidence="8" type="ORF">THAR02_03246</name>
</gene>
<feature type="compositionally biased region" description="Low complexity" evidence="5">
    <location>
        <begin position="400"/>
        <end position="416"/>
    </location>
</feature>
<keyword evidence="8" id="KW-0689">Ribosomal protein</keyword>
<name>A0A0F9XX75_TRIHA</name>
<comment type="subcellular location">
    <subcellularLocation>
        <location evidence="1">Membrane</location>
        <topology evidence="1">Multi-pass membrane protein</topology>
    </subcellularLocation>
</comment>
<evidence type="ECO:0000259" key="7">
    <source>
        <dbReference type="Pfam" id="PF13515"/>
    </source>
</evidence>
<keyword evidence="8" id="KW-0687">Ribonucleoprotein</keyword>
<proteinExistence type="predicted"/>
<feature type="domain" description="Integral membrane bound transporter" evidence="7">
    <location>
        <begin position="675"/>
        <end position="811"/>
    </location>
</feature>
<dbReference type="GO" id="GO:0005840">
    <property type="term" value="C:ribosome"/>
    <property type="evidence" value="ECO:0007669"/>
    <property type="project" value="UniProtKB-KW"/>
</dbReference>
<dbReference type="InterPro" id="IPR052430">
    <property type="entry name" value="IVT-Associated"/>
</dbReference>
<keyword evidence="4 6" id="KW-0472">Membrane</keyword>
<feature type="compositionally biased region" description="Polar residues" evidence="5">
    <location>
        <begin position="417"/>
        <end position="426"/>
    </location>
</feature>